<keyword evidence="1" id="KW-1133">Transmembrane helix</keyword>
<keyword evidence="1" id="KW-0472">Membrane</keyword>
<dbReference type="RefSeq" id="WP_286288930.1">
    <property type="nucleotide sequence ID" value="NZ_JASXSZ010000003.1"/>
</dbReference>
<feature type="transmembrane region" description="Helical" evidence="1">
    <location>
        <begin position="132"/>
        <end position="151"/>
    </location>
</feature>
<feature type="transmembrane region" description="Helical" evidence="1">
    <location>
        <begin position="33"/>
        <end position="50"/>
    </location>
</feature>
<feature type="transmembrane region" description="Helical" evidence="1">
    <location>
        <begin position="94"/>
        <end position="120"/>
    </location>
</feature>
<evidence type="ECO:0000256" key="1">
    <source>
        <dbReference type="SAM" id="Phobius"/>
    </source>
</evidence>
<feature type="transmembrane region" description="Helical" evidence="1">
    <location>
        <begin position="188"/>
        <end position="215"/>
    </location>
</feature>
<keyword evidence="1" id="KW-0812">Transmembrane</keyword>
<dbReference type="Proteomes" id="UP001235064">
    <property type="component" value="Unassembled WGS sequence"/>
</dbReference>
<accession>A0ABT7MZY6</accession>
<proteinExistence type="predicted"/>
<evidence type="ECO:0008006" key="4">
    <source>
        <dbReference type="Google" id="ProtNLM"/>
    </source>
</evidence>
<feature type="transmembrane region" description="Helical" evidence="1">
    <location>
        <begin position="274"/>
        <end position="295"/>
    </location>
</feature>
<comment type="caution">
    <text evidence="2">The sequence shown here is derived from an EMBL/GenBank/DDBJ whole genome shotgun (WGS) entry which is preliminary data.</text>
</comment>
<sequence length="386" mass="40536">MTVIEAFERVAPAFVESSTGRIAKYPRARWRRWMLRLIAALPYIALAVWFDIASHQTWAGTANAELAERVGGIAWNGSGIGVLASLYPPISSIVALVVPGGALGLGIVGALIAGFMLQMVIQALQRKDFHPVARIVFALSLALTPTFAYLVTTNLQAALGLLFFGLGMIDVVRFVTYANTQAGFRAGILFACSAFSDTTGLPAAVVAAVAGALIIQSRRGARLANAVVLVFPTLALLGALALLGVAFGAGPFAMVHGNLTWDPVRAATYVDSLGGLRGLVYLSSTLIVVLTAVLLRHARVGLVAVLLTAMIGLAFIVGLTPPGFAGNNYVMMLLLAVAIVPTPKSRVQAVLTVCVSLALWTIGWINAFQQPAISHWIHVLTNGGAS</sequence>
<evidence type="ECO:0000313" key="2">
    <source>
        <dbReference type="EMBL" id="MDL9979997.1"/>
    </source>
</evidence>
<evidence type="ECO:0000313" key="3">
    <source>
        <dbReference type="Proteomes" id="UP001235064"/>
    </source>
</evidence>
<feature type="transmembrane region" description="Helical" evidence="1">
    <location>
        <begin position="227"/>
        <end position="254"/>
    </location>
</feature>
<name>A0ABT7MZY6_9MICO</name>
<dbReference type="EMBL" id="JASXSZ010000003">
    <property type="protein sequence ID" value="MDL9979997.1"/>
    <property type="molecule type" value="Genomic_DNA"/>
</dbReference>
<gene>
    <name evidence="2" type="ORF">QSV35_11700</name>
</gene>
<organism evidence="2 3">
    <name type="scientific">Microbacterium candidum</name>
    <dbReference type="NCBI Taxonomy" id="3041922"/>
    <lineage>
        <taxon>Bacteria</taxon>
        <taxon>Bacillati</taxon>
        <taxon>Actinomycetota</taxon>
        <taxon>Actinomycetes</taxon>
        <taxon>Micrococcales</taxon>
        <taxon>Microbacteriaceae</taxon>
        <taxon>Microbacterium</taxon>
    </lineage>
</organism>
<reference evidence="2 3" key="1">
    <citation type="submission" date="2023-06" db="EMBL/GenBank/DDBJ databases">
        <title>Microbacterium sp. nov., isolated from a waste landfill.</title>
        <authorList>
            <person name="Wen W."/>
        </authorList>
    </citation>
    <scope>NUCLEOTIDE SEQUENCE [LARGE SCALE GENOMIC DNA]</scope>
    <source>
        <strain evidence="2 3">ASV49</strain>
    </source>
</reference>
<keyword evidence="3" id="KW-1185">Reference proteome</keyword>
<protein>
    <recommendedName>
        <fullName evidence="4">DUF2029 domain-containing protein</fullName>
    </recommendedName>
</protein>
<feature type="transmembrane region" description="Helical" evidence="1">
    <location>
        <begin position="349"/>
        <end position="367"/>
    </location>
</feature>
<feature type="transmembrane region" description="Helical" evidence="1">
    <location>
        <begin position="302"/>
        <end position="320"/>
    </location>
</feature>